<evidence type="ECO:0000313" key="2">
    <source>
        <dbReference type="EMBL" id="MCB5178570.1"/>
    </source>
</evidence>
<comment type="caution">
    <text evidence="2">The sequence shown here is derived from an EMBL/GenBank/DDBJ whole genome shotgun (WGS) entry which is preliminary data.</text>
</comment>
<dbReference type="InterPro" id="IPR005509">
    <property type="entry name" value="AfsA_hotdog_dom"/>
</dbReference>
<protein>
    <recommendedName>
        <fullName evidence="1">A-factor biosynthesis hotdog domain-containing protein</fullName>
    </recommendedName>
</protein>
<dbReference type="InterPro" id="IPR029069">
    <property type="entry name" value="HotDog_dom_sf"/>
</dbReference>
<dbReference type="NCBIfam" id="NF041195">
    <property type="entry name" value="ScbA_BarX_GamBu"/>
    <property type="match status" value="1"/>
</dbReference>
<sequence length="322" mass="35140">MISSVGTTAPAPARPVLTRPVAREYVHKAAHSEVLLTGWRAVGQDLFVVTAQWPRDHAFYATVDGQHDPLLLAETVRQAIPLLSHAAYGAPFGHRQIWDRFVHAVDPAVLAVGDAPTELELHISCTDVSRRGHRLAGLTMNVGFVREGRLLGGAEAVFTNQSPAVHERLRPGYADLDELHTAVLPPAPPVVAHLVGRDRARDVVLAASDRPHRFQLRADLSHPTLFDHPVDHAPGMLLLEAARQATHAAAHPATARILGMDAEFLRYVELDAPCWIETSVTPRAWDPSDRLQVHVTARQNDRTVFTATTTAATSATELRCVS</sequence>
<evidence type="ECO:0000259" key="1">
    <source>
        <dbReference type="Pfam" id="PF03756"/>
    </source>
</evidence>
<evidence type="ECO:0000313" key="3">
    <source>
        <dbReference type="Proteomes" id="UP001199054"/>
    </source>
</evidence>
<dbReference type="RefSeq" id="WP_226725260.1">
    <property type="nucleotide sequence ID" value="NZ_JAJAUY010000009.1"/>
</dbReference>
<name>A0ABS8B1T3_9ACTN</name>
<dbReference type="Pfam" id="PF03756">
    <property type="entry name" value="AfsA"/>
    <property type="match status" value="2"/>
</dbReference>
<dbReference type="EMBL" id="JAJAUY010000009">
    <property type="protein sequence ID" value="MCB5178570.1"/>
    <property type="molecule type" value="Genomic_DNA"/>
</dbReference>
<organism evidence="2 3">
    <name type="scientific">Streptomyces antimicrobicus</name>
    <dbReference type="NCBI Taxonomy" id="2883108"/>
    <lineage>
        <taxon>Bacteria</taxon>
        <taxon>Bacillati</taxon>
        <taxon>Actinomycetota</taxon>
        <taxon>Actinomycetes</taxon>
        <taxon>Kitasatosporales</taxon>
        <taxon>Streptomycetaceae</taxon>
        <taxon>Streptomyces</taxon>
    </lineage>
</organism>
<feature type="domain" description="A-factor biosynthesis hotdog" evidence="1">
    <location>
        <begin position="25"/>
        <end position="156"/>
    </location>
</feature>
<accession>A0ABS8B1T3</accession>
<proteinExistence type="predicted"/>
<dbReference type="Proteomes" id="UP001199054">
    <property type="component" value="Unassembled WGS sequence"/>
</dbReference>
<feature type="domain" description="A-factor biosynthesis hotdog" evidence="1">
    <location>
        <begin position="194"/>
        <end position="311"/>
    </location>
</feature>
<reference evidence="2 3" key="1">
    <citation type="submission" date="2021-10" db="EMBL/GenBank/DDBJ databases">
        <title>Streptomyces sp. strain SMC 277, a novel streptomycete isolated from soil.</title>
        <authorList>
            <person name="Chanama M."/>
        </authorList>
    </citation>
    <scope>NUCLEOTIDE SEQUENCE [LARGE SCALE GENOMIC DNA]</scope>
    <source>
        <strain evidence="2 3">SMC 277</strain>
    </source>
</reference>
<keyword evidence="3" id="KW-1185">Reference proteome</keyword>
<gene>
    <name evidence="2" type="ORF">LG632_04080</name>
</gene>
<dbReference type="SUPFAM" id="SSF54637">
    <property type="entry name" value="Thioesterase/thiol ester dehydrase-isomerase"/>
    <property type="match status" value="1"/>
</dbReference>
<dbReference type="InterPro" id="IPR047757">
    <property type="entry name" value="AfsA-like"/>
</dbReference>